<reference evidence="5" key="2">
    <citation type="submission" date="2025-08" db="UniProtKB">
        <authorList>
            <consortium name="RefSeq"/>
        </authorList>
    </citation>
    <scope>IDENTIFICATION</scope>
</reference>
<organism evidence="4 5">
    <name type="scientific">Drosophila suzukii</name>
    <name type="common">Spotted-wing drosophila fruit fly</name>
    <dbReference type="NCBI Taxonomy" id="28584"/>
    <lineage>
        <taxon>Eukaryota</taxon>
        <taxon>Metazoa</taxon>
        <taxon>Ecdysozoa</taxon>
        <taxon>Arthropoda</taxon>
        <taxon>Hexapoda</taxon>
        <taxon>Insecta</taxon>
        <taxon>Pterygota</taxon>
        <taxon>Neoptera</taxon>
        <taxon>Endopterygota</taxon>
        <taxon>Diptera</taxon>
        <taxon>Brachycera</taxon>
        <taxon>Muscomorpha</taxon>
        <taxon>Ephydroidea</taxon>
        <taxon>Drosophilidae</taxon>
        <taxon>Drosophila</taxon>
        <taxon>Sophophora</taxon>
    </lineage>
</organism>
<evidence type="ECO:0000256" key="1">
    <source>
        <dbReference type="SAM" id="MobiDB-lite"/>
    </source>
</evidence>
<dbReference type="PANTHER" id="PTHR41967">
    <property type="entry name" value="FI19406P1-RELATED"/>
    <property type="match status" value="1"/>
</dbReference>
<evidence type="ECO:0000313" key="5">
    <source>
        <dbReference type="RefSeq" id="XP_016928885.3"/>
    </source>
</evidence>
<dbReference type="RefSeq" id="XP_016928885.3">
    <property type="nucleotide sequence ID" value="XM_017073396.4"/>
</dbReference>
<feature type="domain" description="DUF4771" evidence="3">
    <location>
        <begin position="572"/>
        <end position="730"/>
    </location>
</feature>
<name>A0AB39Z5P0_DROSZ</name>
<feature type="domain" description="DUF4770" evidence="2">
    <location>
        <begin position="53"/>
        <end position="228"/>
    </location>
</feature>
<proteinExistence type="predicted"/>
<feature type="compositionally biased region" description="Basic and acidic residues" evidence="1">
    <location>
        <begin position="420"/>
        <end position="434"/>
    </location>
</feature>
<evidence type="ECO:0000259" key="2">
    <source>
        <dbReference type="Pfam" id="PF15994"/>
    </source>
</evidence>
<evidence type="ECO:0000313" key="4">
    <source>
        <dbReference type="Proteomes" id="UP001652628"/>
    </source>
</evidence>
<sequence length="755" mass="88161">MSEKTQGFSRDIDCARWYRGMSAVQTEACDGLLHALRDDMEQESTYRVRRCVHQLGLHPLVNTSQIKVLMAMSQGNDLAFLWFLWELAYKSPQKFRKDSGDSDSEYYTVNEQLLLSGIAHLDMPSTLRALDALLPPATHSKKISQKKNVAQKGLVKIPPSINPRNHVLPYFASQVRPREFVPKSNFQVPKNKLRFPEYSQYSDFMHQIPNEKSRWFAQYQFFPAKRIVTKLLSEQLDGLVLKPRSEESDPLCETHRFLEKEVITQRQMKVISTLQQCLSKFDVSKAESRDRRKRTLQDIEKNIECLRPRPLGQVKSFQKEVGSCRLCKHMTSSNQKATRKKEDISLLMNLAEDEHRLHLSRITSQDKFVQVMLMQRNKSQCAGAGDCKFMDVKCDLEEQNNLNISHKRKKSRASHNQGRKSRESEKSTVEEDPRLPTTNFESLADHIPACSQTLRCPIKKRCPEEETFTTRTLDGFQLNYHKIFDIPAIPEEHMPWEDDVLDLEDKQPVIEKLCIDALKDEKSRSVKELQRDKSLPPVLRAAANCAVDMFRTNVEEVVEAPPVKEQELNYIIDPNNKQQIEDLLKEALQVLRRNPHFVLATFSNAHKMPVLLDWVADRYGKTFSRDQMKSLVKSSYRIYERVYQDEKHHRREILSVKKTFSGFGIGSNYGSYNRFMCQVRQRKSEYHDRLNNLALEQSRLTWLALRGYSHLGGHIRDTFFAYMPAKYVDLRRQHVWKSDDYRNMVKLRLRTHFPT</sequence>
<dbReference type="AlphaFoldDB" id="A0AB39Z5P0"/>
<dbReference type="InterPro" id="IPR031936">
    <property type="entry name" value="DUF4771"/>
</dbReference>
<evidence type="ECO:0008006" key="6">
    <source>
        <dbReference type="Google" id="ProtNLM"/>
    </source>
</evidence>
<feature type="compositionally biased region" description="Basic residues" evidence="1">
    <location>
        <begin position="405"/>
        <end position="419"/>
    </location>
</feature>
<dbReference type="GeneID" id="108009229"/>
<accession>A0AB39Z5P0</accession>
<feature type="region of interest" description="Disordered" evidence="1">
    <location>
        <begin position="405"/>
        <end position="436"/>
    </location>
</feature>
<keyword evidence="4" id="KW-1185">Reference proteome</keyword>
<dbReference type="Proteomes" id="UP001652628">
    <property type="component" value="Chromosome 2L"/>
</dbReference>
<dbReference type="InterPro" id="IPR031935">
    <property type="entry name" value="DUF4770"/>
</dbReference>
<gene>
    <name evidence="5" type="primary">LOC108009229</name>
</gene>
<protein>
    <recommendedName>
        <fullName evidence="6">DUF4770 domain-containing protein</fullName>
    </recommendedName>
</protein>
<dbReference type="Pfam" id="PF15995">
    <property type="entry name" value="DUF4771"/>
    <property type="match status" value="1"/>
</dbReference>
<reference evidence="4" key="1">
    <citation type="submission" date="2025-05" db="UniProtKB">
        <authorList>
            <consortium name="RefSeq"/>
        </authorList>
    </citation>
    <scope>NUCLEOTIDE SEQUENCE [LARGE SCALE GENOMIC DNA]</scope>
</reference>
<dbReference type="PANTHER" id="PTHR41967:SF6">
    <property type="entry name" value="FI19406P1-RELATED"/>
    <property type="match status" value="1"/>
</dbReference>
<dbReference type="Pfam" id="PF15994">
    <property type="entry name" value="DUF4770"/>
    <property type="match status" value="1"/>
</dbReference>
<evidence type="ECO:0000259" key="3">
    <source>
        <dbReference type="Pfam" id="PF15995"/>
    </source>
</evidence>